<evidence type="ECO:0000256" key="4">
    <source>
        <dbReference type="ARBA" id="ARBA00022833"/>
    </source>
</evidence>
<dbReference type="GO" id="GO:0005634">
    <property type="term" value="C:nucleus"/>
    <property type="evidence" value="ECO:0007669"/>
    <property type="project" value="UniProtKB-ARBA"/>
</dbReference>
<dbReference type="InterPro" id="IPR036236">
    <property type="entry name" value="Znf_C2H2_sf"/>
</dbReference>
<evidence type="ECO:0000259" key="7">
    <source>
        <dbReference type="PROSITE" id="PS50157"/>
    </source>
</evidence>
<evidence type="ECO:0000256" key="3">
    <source>
        <dbReference type="ARBA" id="ARBA00022771"/>
    </source>
</evidence>
<feature type="compositionally biased region" description="Low complexity" evidence="6">
    <location>
        <begin position="322"/>
        <end position="361"/>
    </location>
</feature>
<keyword evidence="9" id="KW-1185">Reference proteome</keyword>
<dbReference type="PROSITE" id="PS50157">
    <property type="entry name" value="ZINC_FINGER_C2H2_2"/>
    <property type="match status" value="2"/>
</dbReference>
<dbReference type="Gene3D" id="3.30.160.60">
    <property type="entry name" value="Classic Zinc Finger"/>
    <property type="match status" value="2"/>
</dbReference>
<evidence type="ECO:0000256" key="1">
    <source>
        <dbReference type="ARBA" id="ARBA00022723"/>
    </source>
</evidence>
<name>A0A9P3Q2G4_LYOSH</name>
<evidence type="ECO:0000313" key="9">
    <source>
        <dbReference type="Proteomes" id="UP001063166"/>
    </source>
</evidence>
<feature type="region of interest" description="Disordered" evidence="6">
    <location>
        <begin position="1"/>
        <end position="56"/>
    </location>
</feature>
<dbReference type="Proteomes" id="UP001063166">
    <property type="component" value="Unassembled WGS sequence"/>
</dbReference>
<evidence type="ECO:0000256" key="5">
    <source>
        <dbReference type="PROSITE-ProRule" id="PRU00042"/>
    </source>
</evidence>
<dbReference type="EMBL" id="BRPK01000033">
    <property type="protein sequence ID" value="GLB45854.1"/>
    <property type="molecule type" value="Genomic_DNA"/>
</dbReference>
<dbReference type="GO" id="GO:0000981">
    <property type="term" value="F:DNA-binding transcription factor activity, RNA polymerase II-specific"/>
    <property type="evidence" value="ECO:0007669"/>
    <property type="project" value="TreeGrafter"/>
</dbReference>
<feature type="compositionally biased region" description="Basic and acidic residues" evidence="6">
    <location>
        <begin position="1"/>
        <end position="11"/>
    </location>
</feature>
<evidence type="ECO:0000256" key="2">
    <source>
        <dbReference type="ARBA" id="ARBA00022737"/>
    </source>
</evidence>
<keyword evidence="2" id="KW-0677">Repeat</keyword>
<dbReference type="Pfam" id="PF00096">
    <property type="entry name" value="zf-C2H2"/>
    <property type="match status" value="1"/>
</dbReference>
<dbReference type="GO" id="GO:0000978">
    <property type="term" value="F:RNA polymerase II cis-regulatory region sequence-specific DNA binding"/>
    <property type="evidence" value="ECO:0007669"/>
    <property type="project" value="TreeGrafter"/>
</dbReference>
<dbReference type="GO" id="GO:0008270">
    <property type="term" value="F:zinc ion binding"/>
    <property type="evidence" value="ECO:0007669"/>
    <property type="project" value="UniProtKB-KW"/>
</dbReference>
<feature type="compositionally biased region" description="Low complexity" evidence="6">
    <location>
        <begin position="381"/>
        <end position="402"/>
    </location>
</feature>
<proteinExistence type="predicted"/>
<feature type="region of interest" description="Disordered" evidence="6">
    <location>
        <begin position="223"/>
        <end position="542"/>
    </location>
</feature>
<feature type="compositionally biased region" description="Polar residues" evidence="6">
    <location>
        <begin position="250"/>
        <end position="273"/>
    </location>
</feature>
<feature type="compositionally biased region" description="Low complexity" evidence="6">
    <location>
        <begin position="239"/>
        <end position="248"/>
    </location>
</feature>
<feature type="region of interest" description="Disordered" evidence="6">
    <location>
        <begin position="163"/>
        <end position="186"/>
    </location>
</feature>
<gene>
    <name evidence="8" type="primary">USV1</name>
    <name evidence="8" type="ORF">LshimejAT787_3300050</name>
</gene>
<feature type="domain" description="C2H2-type" evidence="7">
    <location>
        <begin position="64"/>
        <end position="94"/>
    </location>
</feature>
<feature type="compositionally biased region" description="Low complexity" evidence="6">
    <location>
        <begin position="12"/>
        <end position="21"/>
    </location>
</feature>
<evidence type="ECO:0000256" key="6">
    <source>
        <dbReference type="SAM" id="MobiDB-lite"/>
    </source>
</evidence>
<feature type="domain" description="C2H2-type" evidence="7">
    <location>
        <begin position="95"/>
        <end position="122"/>
    </location>
</feature>
<feature type="compositionally biased region" description="Low complexity" evidence="6">
    <location>
        <begin position="298"/>
        <end position="311"/>
    </location>
</feature>
<dbReference type="FunFam" id="3.30.160.60:FF:002343">
    <property type="entry name" value="Zinc finger protein 33A"/>
    <property type="match status" value="1"/>
</dbReference>
<accession>A0A9P3Q2G4</accession>
<feature type="region of interest" description="Disordered" evidence="6">
    <location>
        <begin position="780"/>
        <end position="810"/>
    </location>
</feature>
<feature type="compositionally biased region" description="Basic residues" evidence="6">
    <location>
        <begin position="500"/>
        <end position="514"/>
    </location>
</feature>
<organism evidence="8 9">
    <name type="scientific">Lyophyllum shimeji</name>
    <name type="common">Hon-shimeji</name>
    <name type="synonym">Tricholoma shimeji</name>
    <dbReference type="NCBI Taxonomy" id="47721"/>
    <lineage>
        <taxon>Eukaryota</taxon>
        <taxon>Fungi</taxon>
        <taxon>Dikarya</taxon>
        <taxon>Basidiomycota</taxon>
        <taxon>Agaricomycotina</taxon>
        <taxon>Agaricomycetes</taxon>
        <taxon>Agaricomycetidae</taxon>
        <taxon>Agaricales</taxon>
        <taxon>Tricholomatineae</taxon>
        <taxon>Lyophyllaceae</taxon>
        <taxon>Lyophyllum</taxon>
    </lineage>
</organism>
<comment type="caution">
    <text evidence="8">The sequence shown here is derived from an EMBL/GenBank/DDBJ whole genome shotgun (WGS) entry which is preliminary data.</text>
</comment>
<feature type="compositionally biased region" description="Polar residues" evidence="6">
    <location>
        <begin position="791"/>
        <end position="800"/>
    </location>
</feature>
<dbReference type="SMART" id="SM00355">
    <property type="entry name" value="ZnF_C2H2"/>
    <property type="match status" value="2"/>
</dbReference>
<dbReference type="AlphaFoldDB" id="A0A9P3Q2G4"/>
<dbReference type="PANTHER" id="PTHR19818:SF139">
    <property type="entry name" value="PAIR-RULE PROTEIN ODD-PAIRED"/>
    <property type="match status" value="1"/>
</dbReference>
<reference evidence="8" key="1">
    <citation type="submission" date="2022-07" db="EMBL/GenBank/DDBJ databases">
        <title>The genome of Lyophyllum shimeji provides insight into the initial evolution of ectomycorrhizal fungal genome.</title>
        <authorList>
            <person name="Kobayashi Y."/>
            <person name="Shibata T."/>
            <person name="Hirakawa H."/>
            <person name="Shigenobu S."/>
            <person name="Nishiyama T."/>
            <person name="Yamada A."/>
            <person name="Hasebe M."/>
            <person name="Kawaguchi M."/>
        </authorList>
    </citation>
    <scope>NUCLEOTIDE SEQUENCE</scope>
    <source>
        <strain evidence="8">AT787</strain>
    </source>
</reference>
<dbReference type="InterPro" id="IPR013087">
    <property type="entry name" value="Znf_C2H2_type"/>
</dbReference>
<protein>
    <submittedName>
        <fullName evidence="8">Zinc finger, C2H2 type</fullName>
    </submittedName>
</protein>
<sequence>MDRKSSPERSSPDPSTGPGTSLDAAPHDDQQDMAAMVASAQPQNLPGPVAGVNKRYRPAPAKTFQCRGYGDCRMVFSRSEHLARHIRKHTGERPFTCHCGKQFSRLDNLRQHAQTVHADKQEQNERMMRELTSLHATMAAANKVGNPRGGRRTSVATVAAAALPPQSPQSPNGDASPALGVNGVTGGMDMIKQEDLTSMPIHHRAESAGYDTDQSSHSMLYHQPSSWHVHPSDLEPRPSSRGPHPHSQSFRDPSQSFRDPTATPAGNHSQSFLPPTHGSAQPFLPFSPNLPFGLPNEPSRSGTGSRPGTSGERLPPLSAIVSASIPGSTSSSGQHTATLQQYQQQHQAQQQHQPSYASSPPGQYSHAHNQQHLFSTHLRPRPTTASGRPTSSSSATSFYPTPSLNPSKSFYGPSPGTLQYARSYPGAYDTSSSDVSSTSPTGGQGQDSSPFYFQPPAADAHPQRSTPPHHNPRKRAFAGPDGPLHSYEEMAGYAPPSHPHLSHSQHPPQHHPQHHPQQQQQHHTHHGPGPLDYDYGTESRPQSRRLSVLELCNDGDQLQQQQHQQQLDFGVGVGGGFLDGRPGTASGLGIVGNTGALSIFDRGSGSPPQGRGGPSPAGSRGSGGARSRTSQDSGVPHGNGNGEGRVSPPSRRVTPAQNGQGHGGHSNGYPPPPRPHSTAYSVSSTSSNSPPHHLQAQQQFAYAQAQAHHQLQQQQRHQQAQSYSMPLDMNLAAMGVNVPVGVGMYPSHPAASPTSGSSTPASAFAPPPAFVASASSSAASSSRYQAGPGSPTASSVSGSVATPPVSPMHAGHGVLAHQQAQSFQALQQQAQAQQGYSHAGYESYGAGQGGYAA</sequence>
<feature type="compositionally biased region" description="Gly residues" evidence="6">
    <location>
        <begin position="610"/>
        <end position="624"/>
    </location>
</feature>
<feature type="compositionally biased region" description="Low complexity" evidence="6">
    <location>
        <begin position="676"/>
        <end position="721"/>
    </location>
</feature>
<dbReference type="InterPro" id="IPR050329">
    <property type="entry name" value="GLI_C2H2-zinc-finger"/>
</dbReference>
<dbReference type="OrthoDB" id="10018191at2759"/>
<dbReference type="SUPFAM" id="SSF57667">
    <property type="entry name" value="beta-beta-alpha zinc fingers"/>
    <property type="match status" value="1"/>
</dbReference>
<feature type="region of interest" description="Disordered" evidence="6">
    <location>
        <begin position="599"/>
        <end position="722"/>
    </location>
</feature>
<feature type="compositionally biased region" description="Low complexity" evidence="6">
    <location>
        <begin position="429"/>
        <end position="439"/>
    </location>
</feature>
<keyword evidence="1" id="KW-0479">Metal-binding</keyword>
<dbReference type="GO" id="GO:0045944">
    <property type="term" value="P:positive regulation of transcription by RNA polymerase II"/>
    <property type="evidence" value="ECO:0007669"/>
    <property type="project" value="UniProtKB-ARBA"/>
</dbReference>
<feature type="compositionally biased region" description="Low complexity" evidence="6">
    <location>
        <begin position="515"/>
        <end position="531"/>
    </location>
</feature>
<dbReference type="PANTHER" id="PTHR19818">
    <property type="entry name" value="ZINC FINGER PROTEIN ZIC AND GLI"/>
    <property type="match status" value="1"/>
</dbReference>
<keyword evidence="4" id="KW-0862">Zinc</keyword>
<evidence type="ECO:0000313" key="8">
    <source>
        <dbReference type="EMBL" id="GLB45854.1"/>
    </source>
</evidence>
<keyword evidence="3 5" id="KW-0863">Zinc-finger</keyword>